<feature type="region of interest" description="Disordered" evidence="1">
    <location>
        <begin position="220"/>
        <end position="250"/>
    </location>
</feature>
<proteinExistence type="predicted"/>
<evidence type="ECO:0000313" key="3">
    <source>
        <dbReference type="Proteomes" id="UP001642464"/>
    </source>
</evidence>
<protein>
    <submittedName>
        <fullName evidence="2">Uncharacterized protein</fullName>
    </submittedName>
</protein>
<sequence>MADAARYVGCDRKTFRREREVNEEFDDQIRRAEMSAEFKPLHAIRNAASKHWRAAAWLIERQDKQKAARRKARAKAAGEVSMSLEQFAKLTVQVKKVALSGVAFPEWEADLAQQLDEVFVKFAPTLAAKPEPVEVDPISPEPTPAEPVQDEVMTVDLVETSEASDAAASHDWTIPDWAEPVNQAAIDAAVKHPELYGLPPEPEYDMQTVMRVLIEEVKQVGKQHSRPTEKTCGEQREEVEATEPQEESVNAEVIALAAGQVA</sequence>
<evidence type="ECO:0000256" key="1">
    <source>
        <dbReference type="SAM" id="MobiDB-lite"/>
    </source>
</evidence>
<organism evidence="2 3">
    <name type="scientific">Durusdinium trenchii</name>
    <dbReference type="NCBI Taxonomy" id="1381693"/>
    <lineage>
        <taxon>Eukaryota</taxon>
        <taxon>Sar</taxon>
        <taxon>Alveolata</taxon>
        <taxon>Dinophyceae</taxon>
        <taxon>Suessiales</taxon>
        <taxon>Symbiodiniaceae</taxon>
        <taxon>Durusdinium</taxon>
    </lineage>
</organism>
<evidence type="ECO:0000313" key="2">
    <source>
        <dbReference type="EMBL" id="CAK9037419.1"/>
    </source>
</evidence>
<keyword evidence="3" id="KW-1185">Reference proteome</keyword>
<name>A0ABP0LH31_9DINO</name>
<gene>
    <name evidence="2" type="ORF">SCF082_LOCUS22134</name>
</gene>
<accession>A0ABP0LH31</accession>
<dbReference type="EMBL" id="CAXAMM010015891">
    <property type="protein sequence ID" value="CAK9037419.1"/>
    <property type="molecule type" value="Genomic_DNA"/>
</dbReference>
<reference evidence="2 3" key="1">
    <citation type="submission" date="2024-02" db="EMBL/GenBank/DDBJ databases">
        <authorList>
            <person name="Chen Y."/>
            <person name="Shah S."/>
            <person name="Dougan E. K."/>
            <person name="Thang M."/>
            <person name="Chan C."/>
        </authorList>
    </citation>
    <scope>NUCLEOTIDE SEQUENCE [LARGE SCALE GENOMIC DNA]</scope>
</reference>
<dbReference type="Proteomes" id="UP001642464">
    <property type="component" value="Unassembled WGS sequence"/>
</dbReference>
<comment type="caution">
    <text evidence="2">The sequence shown here is derived from an EMBL/GenBank/DDBJ whole genome shotgun (WGS) entry which is preliminary data.</text>
</comment>
<feature type="compositionally biased region" description="Basic and acidic residues" evidence="1">
    <location>
        <begin position="226"/>
        <end position="239"/>
    </location>
</feature>